<feature type="signal peptide" evidence="9">
    <location>
        <begin position="1"/>
        <end position="22"/>
    </location>
</feature>
<gene>
    <name evidence="11" type="ORF">LPBF_06715</name>
</gene>
<dbReference type="InterPro" id="IPR012910">
    <property type="entry name" value="Plug_dom"/>
</dbReference>
<dbReference type="STRING" id="1763534.GCA_001831475_01026"/>
<dbReference type="GO" id="GO:0044718">
    <property type="term" value="P:siderophore transmembrane transport"/>
    <property type="evidence" value="ECO:0007669"/>
    <property type="project" value="TreeGrafter"/>
</dbReference>
<protein>
    <submittedName>
        <fullName evidence="11">SusC/RagA family TonB-linked outer membrane protein</fullName>
    </submittedName>
</protein>
<dbReference type="AlphaFoldDB" id="A0A1B9E3Y8"/>
<dbReference type="InterPro" id="IPR008969">
    <property type="entry name" value="CarboxyPept-like_regulatory"/>
</dbReference>
<dbReference type="GO" id="GO:0009279">
    <property type="term" value="C:cell outer membrane"/>
    <property type="evidence" value="ECO:0007669"/>
    <property type="project" value="UniProtKB-SubCell"/>
</dbReference>
<reference evidence="11 12" key="1">
    <citation type="submission" date="2016-03" db="EMBL/GenBank/DDBJ databases">
        <authorList>
            <person name="Ploux O."/>
        </authorList>
    </citation>
    <scope>NUCLEOTIDE SEQUENCE [LARGE SCALE GENOMIC DNA]</scope>
    <source>
        <strain evidence="11 12">LPB0076</strain>
    </source>
</reference>
<evidence type="ECO:0000259" key="10">
    <source>
        <dbReference type="Pfam" id="PF07715"/>
    </source>
</evidence>
<dbReference type="Pfam" id="PF13715">
    <property type="entry name" value="CarbopepD_reg_2"/>
    <property type="match status" value="1"/>
</dbReference>
<keyword evidence="2 8" id="KW-0813">Transport</keyword>
<dbReference type="InterPro" id="IPR037066">
    <property type="entry name" value="Plug_dom_sf"/>
</dbReference>
<dbReference type="PROSITE" id="PS52016">
    <property type="entry name" value="TONB_DEPENDENT_REC_3"/>
    <property type="match status" value="1"/>
</dbReference>
<dbReference type="Proteomes" id="UP000093510">
    <property type="component" value="Unassembled WGS sequence"/>
</dbReference>
<dbReference type="Gene3D" id="2.40.170.20">
    <property type="entry name" value="TonB-dependent receptor, beta-barrel domain"/>
    <property type="match status" value="1"/>
</dbReference>
<dbReference type="InterPro" id="IPR023996">
    <property type="entry name" value="TonB-dep_OMP_SusC/RagA"/>
</dbReference>
<proteinExistence type="inferred from homology"/>
<evidence type="ECO:0000313" key="11">
    <source>
        <dbReference type="EMBL" id="OCB76618.1"/>
    </source>
</evidence>
<keyword evidence="3 8" id="KW-1134">Transmembrane beta strand</keyword>
<dbReference type="Gene3D" id="2.60.40.1120">
    <property type="entry name" value="Carboxypeptidase-like, regulatory domain"/>
    <property type="match status" value="1"/>
</dbReference>
<evidence type="ECO:0000256" key="8">
    <source>
        <dbReference type="PROSITE-ProRule" id="PRU01360"/>
    </source>
</evidence>
<dbReference type="RefSeq" id="WP_066334114.1">
    <property type="nucleotide sequence ID" value="NZ_CP017688.1"/>
</dbReference>
<comment type="similarity">
    <text evidence="8">Belongs to the TonB-dependent receptor family.</text>
</comment>
<dbReference type="InterPro" id="IPR036942">
    <property type="entry name" value="Beta-barrel_TonB_sf"/>
</dbReference>
<dbReference type="Pfam" id="PF07715">
    <property type="entry name" value="Plug"/>
    <property type="match status" value="1"/>
</dbReference>
<dbReference type="InterPro" id="IPR023997">
    <property type="entry name" value="TonB-dep_OMP_SusC/RagA_CS"/>
</dbReference>
<comment type="caution">
    <text evidence="11">The sequence shown here is derived from an EMBL/GenBank/DDBJ whole genome shotgun (WGS) entry which is preliminary data.</text>
</comment>
<dbReference type="PANTHER" id="PTHR30069:SF29">
    <property type="entry name" value="HEMOGLOBIN AND HEMOGLOBIN-HAPTOGLOBIN-BINDING PROTEIN 1-RELATED"/>
    <property type="match status" value="1"/>
</dbReference>
<evidence type="ECO:0000256" key="9">
    <source>
        <dbReference type="SAM" id="SignalP"/>
    </source>
</evidence>
<feature type="domain" description="TonB-dependent receptor plug" evidence="10">
    <location>
        <begin position="115"/>
        <end position="240"/>
    </location>
</feature>
<dbReference type="FunFam" id="2.60.40.1120:FF:000003">
    <property type="entry name" value="Outer membrane protein Omp121"/>
    <property type="match status" value="1"/>
</dbReference>
<keyword evidence="5 9" id="KW-0732">Signal</keyword>
<keyword evidence="7 8" id="KW-0998">Cell outer membrane</keyword>
<dbReference type="OrthoDB" id="9768177at2"/>
<dbReference type="SUPFAM" id="SSF49464">
    <property type="entry name" value="Carboxypeptidase regulatory domain-like"/>
    <property type="match status" value="1"/>
</dbReference>
<evidence type="ECO:0000256" key="6">
    <source>
        <dbReference type="ARBA" id="ARBA00023136"/>
    </source>
</evidence>
<keyword evidence="6 8" id="KW-0472">Membrane</keyword>
<sequence>MKLKFNGILVLLLVLMAQLTFAQERPVTGTVSDDTGMPLPGVSVLVKGTKNGTQTDFDGKFVLKASASQTIIFSYIGMQTKEIKATSVNLKVKLESTAQELDGVVVTALGVSRDKKSLGYSSQKLEAEAISTTPTTNFLNNLTGKVAGLEVRSNSNFGGSTNIVLRGIKSITGNNQALIVVDGVPLNNSNLNTTDTKNGRGGFDFGNSASDIDPNNVESVNVLKGAAATALYGSSAANGAIMITTKKGKKNTGLGVSFSSTASVGTIDKSTFVEYQKQYGGGGYDGNDNLLVQDVNGDGIDDLLVPTGHDMSYGNAFDPNLQVYNWNAFAPGNANFGKTTPWVAAKNDPTTFFEKAFSTVNSLNLNGGDATSSFNLSITNNSDKGVMPNSSLKRNIINGSFSKDLSTKLTATAFFTLTDQNTIGRNSIGYGDNLLTSFRQWWQTNVDIKEQKQEYFRNHENITWNMTDPTSGNLSPQYWNNPYWDRYENYQSDVRRRFLTGANLSYDVTDKFNLLARVTIDNSNDRQELRKAKGSHAEEFGVSQINESSGYALYTRAFMQQTYDFIATYDFKLADKVGAKILGGGTFVKSTMDSFNGSTTGGLVKPGLYTLANSNTFVAPVEREINSEKSGLYTQVSLDYNRTLYLEGSYRRDQSTSLYVDNNTYDYFSIGSSFVFSEVLKTDWLSLGKLRLNYAQVGNDPEAGILGARINNALLNGNPLFENSSTFVDFKNLKPETQKSWEAGLEASILKNRITLDLSVYKTNTEDQIFNVPQSPATGYSFSQVNAGELENKGIEIALSGSPIKTKDFQWQVGVNWSKNKNKVLSLNQGRTNLKLAGWNQNVSLNATVGEQYGAIRGQGILRDPNGNKIVDKDGTYITEEDQIIGNIQADWIGGVSNRLTYKNLSFNFLVDVKKGGSVFSLDQAYGQDTGISTQTAYINDLGNPVRNSLSNGGGYINPGVMLDKDNNYVPNTTRVNASDSSEAFGEGFGVSANPNSNYVYDASYVKLREIGFTYSMPTKYLKDAFIKDMSFSVIGNNVWIIHKNLPDADPEAGTSSGNIQGFQSGVMPSVKVYSFNVKVKF</sequence>
<name>A0A1B9E3Y8_9FLAO</name>
<comment type="subcellular location">
    <subcellularLocation>
        <location evidence="1 8">Cell outer membrane</location>
        <topology evidence="1 8">Multi-pass membrane protein</topology>
    </subcellularLocation>
</comment>
<dbReference type="NCBIfam" id="TIGR04056">
    <property type="entry name" value="OMP_RagA_SusC"/>
    <property type="match status" value="1"/>
</dbReference>
<evidence type="ECO:0000256" key="7">
    <source>
        <dbReference type="ARBA" id="ARBA00023237"/>
    </source>
</evidence>
<feature type="chain" id="PRO_5008625190" evidence="9">
    <location>
        <begin position="23"/>
        <end position="1082"/>
    </location>
</feature>
<dbReference type="GO" id="GO:0015344">
    <property type="term" value="F:siderophore uptake transmembrane transporter activity"/>
    <property type="evidence" value="ECO:0007669"/>
    <property type="project" value="TreeGrafter"/>
</dbReference>
<dbReference type="EMBL" id="LVEP01000022">
    <property type="protein sequence ID" value="OCB76618.1"/>
    <property type="molecule type" value="Genomic_DNA"/>
</dbReference>
<dbReference type="NCBIfam" id="TIGR04057">
    <property type="entry name" value="SusC_RagA_signa"/>
    <property type="match status" value="1"/>
</dbReference>
<evidence type="ECO:0000256" key="4">
    <source>
        <dbReference type="ARBA" id="ARBA00022692"/>
    </source>
</evidence>
<dbReference type="PANTHER" id="PTHR30069">
    <property type="entry name" value="TONB-DEPENDENT OUTER MEMBRANE RECEPTOR"/>
    <property type="match status" value="1"/>
</dbReference>
<keyword evidence="4 8" id="KW-0812">Transmembrane</keyword>
<evidence type="ECO:0000256" key="5">
    <source>
        <dbReference type="ARBA" id="ARBA00022729"/>
    </source>
</evidence>
<evidence type="ECO:0000256" key="1">
    <source>
        <dbReference type="ARBA" id="ARBA00004571"/>
    </source>
</evidence>
<evidence type="ECO:0000313" key="12">
    <source>
        <dbReference type="Proteomes" id="UP000093510"/>
    </source>
</evidence>
<dbReference type="Gene3D" id="2.170.130.10">
    <property type="entry name" value="TonB-dependent receptor, plug domain"/>
    <property type="match status" value="1"/>
</dbReference>
<dbReference type="SUPFAM" id="SSF56935">
    <property type="entry name" value="Porins"/>
    <property type="match status" value="1"/>
</dbReference>
<evidence type="ECO:0000256" key="3">
    <source>
        <dbReference type="ARBA" id="ARBA00022452"/>
    </source>
</evidence>
<evidence type="ECO:0000256" key="2">
    <source>
        <dbReference type="ARBA" id="ARBA00022448"/>
    </source>
</evidence>
<organism evidence="11 12">
    <name type="scientific">Flavobacterium crassostreae</name>
    <dbReference type="NCBI Taxonomy" id="1763534"/>
    <lineage>
        <taxon>Bacteria</taxon>
        <taxon>Pseudomonadati</taxon>
        <taxon>Bacteroidota</taxon>
        <taxon>Flavobacteriia</taxon>
        <taxon>Flavobacteriales</taxon>
        <taxon>Flavobacteriaceae</taxon>
        <taxon>Flavobacterium</taxon>
    </lineage>
</organism>
<dbReference type="InterPro" id="IPR039426">
    <property type="entry name" value="TonB-dep_rcpt-like"/>
</dbReference>
<keyword evidence="12" id="KW-1185">Reference proteome</keyword>
<accession>A0A1B9E3Y8</accession>